<organism evidence="1">
    <name type="scientific">viral metagenome</name>
    <dbReference type="NCBI Taxonomy" id="1070528"/>
    <lineage>
        <taxon>unclassified sequences</taxon>
        <taxon>metagenomes</taxon>
        <taxon>organismal metagenomes</taxon>
    </lineage>
</organism>
<name>A0A6C0HD72_9ZZZZ</name>
<accession>A0A6C0HD72</accession>
<evidence type="ECO:0000313" key="1">
    <source>
        <dbReference type="EMBL" id="QHT78528.1"/>
    </source>
</evidence>
<sequence>MDLISIVLISVLSFTAGSLAYHTYTLKELLKEQNKEELKQIKLI</sequence>
<protein>
    <submittedName>
        <fullName evidence="1">Uncharacterized protein</fullName>
    </submittedName>
</protein>
<proteinExistence type="predicted"/>
<dbReference type="AlphaFoldDB" id="A0A6C0HD72"/>
<dbReference type="EMBL" id="MN739934">
    <property type="protein sequence ID" value="QHT78528.1"/>
    <property type="molecule type" value="Genomic_DNA"/>
</dbReference>
<reference evidence="1" key="1">
    <citation type="journal article" date="2020" name="Nature">
        <title>Giant virus diversity and host interactions through global metagenomics.</title>
        <authorList>
            <person name="Schulz F."/>
            <person name="Roux S."/>
            <person name="Paez-Espino D."/>
            <person name="Jungbluth S."/>
            <person name="Walsh D.A."/>
            <person name="Denef V.J."/>
            <person name="McMahon K.D."/>
            <person name="Konstantinidis K.T."/>
            <person name="Eloe-Fadrosh E.A."/>
            <person name="Kyrpides N.C."/>
            <person name="Woyke T."/>
        </authorList>
    </citation>
    <scope>NUCLEOTIDE SEQUENCE</scope>
    <source>
        <strain evidence="1">GVMAG-M-3300023179-92</strain>
    </source>
</reference>